<proteinExistence type="predicted"/>
<protein>
    <submittedName>
        <fullName evidence="1">Uncharacterized protein</fullName>
    </submittedName>
</protein>
<organism evidence="1 2">
    <name type="scientific">Artomyces pyxidatus</name>
    <dbReference type="NCBI Taxonomy" id="48021"/>
    <lineage>
        <taxon>Eukaryota</taxon>
        <taxon>Fungi</taxon>
        <taxon>Dikarya</taxon>
        <taxon>Basidiomycota</taxon>
        <taxon>Agaricomycotina</taxon>
        <taxon>Agaricomycetes</taxon>
        <taxon>Russulales</taxon>
        <taxon>Auriscalpiaceae</taxon>
        <taxon>Artomyces</taxon>
    </lineage>
</organism>
<evidence type="ECO:0000313" key="2">
    <source>
        <dbReference type="Proteomes" id="UP000814140"/>
    </source>
</evidence>
<comment type="caution">
    <text evidence="1">The sequence shown here is derived from an EMBL/GenBank/DDBJ whole genome shotgun (WGS) entry which is preliminary data.</text>
</comment>
<accession>A0ACB8TK87</accession>
<reference evidence="1" key="2">
    <citation type="journal article" date="2022" name="New Phytol.">
        <title>Evolutionary transition to the ectomycorrhizal habit in the genomes of a hyperdiverse lineage of mushroom-forming fungi.</title>
        <authorList>
            <person name="Looney B."/>
            <person name="Miyauchi S."/>
            <person name="Morin E."/>
            <person name="Drula E."/>
            <person name="Courty P.E."/>
            <person name="Kohler A."/>
            <person name="Kuo A."/>
            <person name="LaButti K."/>
            <person name="Pangilinan J."/>
            <person name="Lipzen A."/>
            <person name="Riley R."/>
            <person name="Andreopoulos W."/>
            <person name="He G."/>
            <person name="Johnson J."/>
            <person name="Nolan M."/>
            <person name="Tritt A."/>
            <person name="Barry K.W."/>
            <person name="Grigoriev I.V."/>
            <person name="Nagy L.G."/>
            <person name="Hibbett D."/>
            <person name="Henrissat B."/>
            <person name="Matheny P.B."/>
            <person name="Labbe J."/>
            <person name="Martin F.M."/>
        </authorList>
    </citation>
    <scope>NUCLEOTIDE SEQUENCE</scope>
    <source>
        <strain evidence="1">HHB10654</strain>
    </source>
</reference>
<gene>
    <name evidence="1" type="ORF">BV25DRAFT_1895966</name>
</gene>
<name>A0ACB8TK87_9AGAM</name>
<dbReference type="EMBL" id="MU277187">
    <property type="protein sequence ID" value="KAI0068813.1"/>
    <property type="molecule type" value="Genomic_DNA"/>
</dbReference>
<keyword evidence="2" id="KW-1185">Reference proteome</keyword>
<reference evidence="1" key="1">
    <citation type="submission" date="2021-03" db="EMBL/GenBank/DDBJ databases">
        <authorList>
            <consortium name="DOE Joint Genome Institute"/>
            <person name="Ahrendt S."/>
            <person name="Looney B.P."/>
            <person name="Miyauchi S."/>
            <person name="Morin E."/>
            <person name="Drula E."/>
            <person name="Courty P.E."/>
            <person name="Chicoki N."/>
            <person name="Fauchery L."/>
            <person name="Kohler A."/>
            <person name="Kuo A."/>
            <person name="Labutti K."/>
            <person name="Pangilinan J."/>
            <person name="Lipzen A."/>
            <person name="Riley R."/>
            <person name="Andreopoulos W."/>
            <person name="He G."/>
            <person name="Johnson J."/>
            <person name="Barry K.W."/>
            <person name="Grigoriev I.V."/>
            <person name="Nagy L."/>
            <person name="Hibbett D."/>
            <person name="Henrissat B."/>
            <person name="Matheny P.B."/>
            <person name="Labbe J."/>
            <person name="Martin F."/>
        </authorList>
    </citation>
    <scope>NUCLEOTIDE SEQUENCE</scope>
    <source>
        <strain evidence="1">HHB10654</strain>
    </source>
</reference>
<dbReference type="Proteomes" id="UP000814140">
    <property type="component" value="Unassembled WGS sequence"/>
</dbReference>
<evidence type="ECO:0000313" key="1">
    <source>
        <dbReference type="EMBL" id="KAI0068813.1"/>
    </source>
</evidence>
<sequence>MPKPVSRVDQFSEYVDDSEPEREERRRRHRTEKLSTKQRHRTPAQSSGAVSKFQPESQVNLHSRVASPRTASSLEISVIEISDTTEDEHAIPEEFSAAQLRLLGDKVIDISDDISHLTPKPSSRVQHTYKTTSVPVQIIVEPSLPDALSSPVRGRLFLDNNEDSDNEFRLKLGQFAYAQDVPPSKLSRSHNSSRASSTSGVVSSADPVVPAVKKTVKTTRKTKPRLVPDIPDSNLAALLKCPSCEIAWTIRKTGPNKLAHIQTCARKKGHTQESLQLLIQRDLAAQPQKPKAKCMSTVAEVQPPKTFLEEVVEDAGPKKKHRRPDVQATVVGLSQTRNGILDRARSLLGGTRPAPALESTQASGQIKLAAALQSAEWVQPPPTQPFGRSALAQRLAMPQSDGGSSGYSSTCEDEDDEPLTTQAFHHPELMVKNQHGRGSPISISSSSDDDVHPCTSSSRDPSPIPRLPNTLPGRGFPPRSLPSPSRLSQSRGFHETEEARSLDLSDEHRHPVEDVDPFAWANDDVYLHFDPDMERQQGAIHQYTTGLGKVDFHGDASVAGRGSASSAVRAKPQRKKTAKGKKKQVGQHTVDATEAADDATLNAKLKELILQDVELHHRILRYEPINFETFMTMASTINVSNRGLKLKVWAFLDEQAVNFFGAEPGGSRTRKQRT</sequence>